<feature type="compositionally biased region" description="Polar residues" evidence="1">
    <location>
        <begin position="68"/>
        <end position="79"/>
    </location>
</feature>
<feature type="compositionally biased region" description="Polar residues" evidence="1">
    <location>
        <begin position="393"/>
        <end position="410"/>
    </location>
</feature>
<dbReference type="InterPro" id="IPR040206">
    <property type="entry name" value="Zds1/2"/>
</dbReference>
<gene>
    <name evidence="3" type="ORF">BHYA_0058g00120</name>
</gene>
<keyword evidence="4" id="KW-1185">Reference proteome</keyword>
<dbReference type="PANTHER" id="PTHR28089">
    <property type="entry name" value="PROTEIN ZDS1-RELATED"/>
    <property type="match status" value="1"/>
</dbReference>
<feature type="compositionally biased region" description="Low complexity" evidence="1">
    <location>
        <begin position="849"/>
        <end position="865"/>
    </location>
</feature>
<feature type="region of interest" description="Disordered" evidence="1">
    <location>
        <begin position="162"/>
        <end position="196"/>
    </location>
</feature>
<feature type="compositionally biased region" description="Polar residues" evidence="1">
    <location>
        <begin position="230"/>
        <end position="243"/>
    </location>
</feature>
<feature type="region of interest" description="Disordered" evidence="1">
    <location>
        <begin position="226"/>
        <end position="273"/>
    </location>
</feature>
<feature type="region of interest" description="Disordered" evidence="1">
    <location>
        <begin position="902"/>
        <end position="960"/>
    </location>
</feature>
<dbReference type="EMBL" id="PQXK01000058">
    <property type="protein sequence ID" value="TGO39201.1"/>
    <property type="molecule type" value="Genomic_DNA"/>
</dbReference>
<evidence type="ECO:0000259" key="2">
    <source>
        <dbReference type="SMART" id="SM01327"/>
    </source>
</evidence>
<evidence type="ECO:0000256" key="1">
    <source>
        <dbReference type="SAM" id="MobiDB-lite"/>
    </source>
</evidence>
<dbReference type="GO" id="GO:0005737">
    <property type="term" value="C:cytoplasm"/>
    <property type="evidence" value="ECO:0007669"/>
    <property type="project" value="TreeGrafter"/>
</dbReference>
<proteinExistence type="predicted"/>
<feature type="compositionally biased region" description="Basic and acidic residues" evidence="1">
    <location>
        <begin position="688"/>
        <end position="727"/>
    </location>
</feature>
<accession>A0A4Z1GVX0</accession>
<feature type="compositionally biased region" description="Basic and acidic residues" evidence="1">
    <location>
        <begin position="906"/>
        <end position="920"/>
    </location>
</feature>
<feature type="compositionally biased region" description="Basic and acidic residues" evidence="1">
    <location>
        <begin position="616"/>
        <end position="636"/>
    </location>
</feature>
<dbReference type="InterPro" id="IPR013941">
    <property type="entry name" value="ZDS1_C"/>
</dbReference>
<feature type="compositionally biased region" description="Basic and acidic residues" evidence="1">
    <location>
        <begin position="647"/>
        <end position="676"/>
    </location>
</feature>
<feature type="compositionally biased region" description="Low complexity" evidence="1">
    <location>
        <begin position="528"/>
        <end position="555"/>
    </location>
</feature>
<dbReference type="PANTHER" id="PTHR28089:SF1">
    <property type="entry name" value="PROTEIN ZDS1-RELATED"/>
    <property type="match status" value="1"/>
</dbReference>
<feature type="compositionally biased region" description="Basic and acidic residues" evidence="1">
    <location>
        <begin position="17"/>
        <end position="33"/>
    </location>
</feature>
<dbReference type="GO" id="GO:0030010">
    <property type="term" value="P:establishment of cell polarity"/>
    <property type="evidence" value="ECO:0007669"/>
    <property type="project" value="TreeGrafter"/>
</dbReference>
<sequence length="960" mass="106563">MKTSSRPREQLGGSFAPRRDPRISINDPNHHVTEAIGDMYGDDDYSKQDSRPLSFMPSSSSESIEEITNSFYDTNSSISPRPAPLVNGNHKAHTSPAIMQSPRSPTFGDGGPISPSLSLRDPNAGGTANAEFPLNDIDYESGPAAVAQELSNLQALRRMSMDVGNTSDPDLPSFQGVSSMPTAAPTGNDNEDDPSRLFWVPARVHPELAPMEFKTFLENRVQSIKRRSGDQNSLTANGVDQSGSGAGLRRKKSMLSRQIDNSGGKGAIGYQDGAEHLERKKSLSSHHMPDLRISDLQELDELVKDPSKAMQKLNLDTGRGEGAQGEDLPILPQAPGIGLRRSTHTTYRRGSLRKGERVPFSKRAGSIRADTDGGDSPTASPIDGRASAGYPLTHTQSEPSSNTDNFSRPNRSARRMQNIEQVPPVPPIPGNIANEVPTRSDSQAPALTAEISPNASQQPSPPAHDATRSRSTSHPRTDSPVPRIVETPPPVEETSEPQISKQYLQYPERTSSQTTPVSPKQHSSPVIPQAAPQLAPQLAPQAAPQVAPQLAPQAAHQSIPEPPARSSKRPVLERQASSGGANLPKTSTANDMPQHQQSSSLPVNSLRTDTLTHIPTFDDKKTDKKLRKEREEENSGPRKTSWGWFKGSDEKDKKDKKKDDKNRGKVSSEKVHDNARLDVLQSTMETTTRGRESFLVERENVDNKLENERKKESSRKTGGEPKKEKDGIFSSLFGGGKKKADRDSGGKKGSSLRTLSPEPPQRILKPDIDYNWTRFSIMEERAIYRMAHIKLANPKRALYSQVLLSNFMYSYLAKVQQMHPHMQVPQSVQQKKAEAERKQKEQEQKYLEQQEQLRQQQQQQQQQQQPEGDQYRYDYHQGITQYAEQSQNPNHSGEAVNYVDDSQIYDYDHQGGESEQDHNRPQSRTGQNNSENGYNDQNQKYYDYGRTQSHDQAADDGEMW</sequence>
<feature type="compositionally biased region" description="Polar residues" evidence="1">
    <location>
        <begin position="922"/>
        <end position="947"/>
    </location>
</feature>
<evidence type="ECO:0000313" key="4">
    <source>
        <dbReference type="Proteomes" id="UP000297814"/>
    </source>
</evidence>
<organism evidence="3 4">
    <name type="scientific">Botrytis hyacinthi</name>
    <dbReference type="NCBI Taxonomy" id="278943"/>
    <lineage>
        <taxon>Eukaryota</taxon>
        <taxon>Fungi</taxon>
        <taxon>Dikarya</taxon>
        <taxon>Ascomycota</taxon>
        <taxon>Pezizomycotina</taxon>
        <taxon>Leotiomycetes</taxon>
        <taxon>Helotiales</taxon>
        <taxon>Sclerotiniaceae</taxon>
        <taxon>Botrytis</taxon>
    </lineage>
</organism>
<feature type="region of interest" description="Disordered" evidence="1">
    <location>
        <begin position="823"/>
        <end position="869"/>
    </location>
</feature>
<feature type="compositionally biased region" description="Polar residues" evidence="1">
    <location>
        <begin position="575"/>
        <end position="613"/>
    </location>
</feature>
<feature type="compositionally biased region" description="Basic residues" evidence="1">
    <location>
        <begin position="341"/>
        <end position="352"/>
    </location>
</feature>
<name>A0A4Z1GVX0_9HELO</name>
<feature type="region of interest" description="Disordered" evidence="1">
    <location>
        <begin position="1"/>
        <end position="135"/>
    </location>
</feature>
<feature type="region of interest" description="Disordered" evidence="1">
    <location>
        <begin position="302"/>
        <end position="762"/>
    </location>
</feature>
<dbReference type="AlphaFoldDB" id="A0A4Z1GVX0"/>
<feature type="compositionally biased region" description="Basic and acidic residues" evidence="1">
    <location>
        <begin position="831"/>
        <end position="848"/>
    </location>
</feature>
<reference evidence="3 4" key="1">
    <citation type="submission" date="2017-12" db="EMBL/GenBank/DDBJ databases">
        <title>Comparative genomics of Botrytis spp.</title>
        <authorList>
            <person name="Valero-Jimenez C.A."/>
            <person name="Tapia P."/>
            <person name="Veloso J."/>
            <person name="Silva-Moreno E."/>
            <person name="Staats M."/>
            <person name="Valdes J.H."/>
            <person name="Van Kan J.A.L."/>
        </authorList>
    </citation>
    <scope>NUCLEOTIDE SEQUENCE [LARGE SCALE GENOMIC DNA]</scope>
    <source>
        <strain evidence="3 4">Bh0001</strain>
    </source>
</reference>
<dbReference type="Pfam" id="PF08632">
    <property type="entry name" value="Zds_C"/>
    <property type="match status" value="1"/>
</dbReference>
<comment type="caution">
    <text evidence="3">The sequence shown here is derived from an EMBL/GenBank/DDBJ whole genome shotgun (WGS) entry which is preliminary data.</text>
</comment>
<evidence type="ECO:0000313" key="3">
    <source>
        <dbReference type="EMBL" id="TGO39201.1"/>
    </source>
</evidence>
<feature type="domain" description="Protein Zds1 C-terminal" evidence="2">
    <location>
        <begin position="764"/>
        <end position="816"/>
    </location>
</feature>
<dbReference type="SMART" id="SM01327">
    <property type="entry name" value="Zds_C"/>
    <property type="match status" value="1"/>
</dbReference>
<feature type="compositionally biased region" description="Polar residues" evidence="1">
    <location>
        <begin position="175"/>
        <end position="188"/>
    </location>
</feature>
<protein>
    <recommendedName>
        <fullName evidence="2">Protein Zds1 C-terminal domain-containing protein</fullName>
    </recommendedName>
</protein>
<dbReference type="Proteomes" id="UP000297814">
    <property type="component" value="Unassembled WGS sequence"/>
</dbReference>
<feature type="compositionally biased region" description="Polar residues" evidence="1">
    <location>
        <begin position="498"/>
        <end position="526"/>
    </location>
</feature>
<dbReference type="GO" id="GO:0010971">
    <property type="term" value="P:positive regulation of G2/M transition of mitotic cell cycle"/>
    <property type="evidence" value="ECO:0007669"/>
    <property type="project" value="TreeGrafter"/>
</dbReference>